<gene>
    <name evidence="2" type="ORF">VTL71DRAFT_13933</name>
</gene>
<accession>A0ABR4CN20</accession>
<proteinExistence type="predicted"/>
<feature type="compositionally biased region" description="Low complexity" evidence="1">
    <location>
        <begin position="509"/>
        <end position="518"/>
    </location>
</feature>
<feature type="compositionally biased region" description="Polar residues" evidence="1">
    <location>
        <begin position="407"/>
        <end position="422"/>
    </location>
</feature>
<dbReference type="Proteomes" id="UP001595075">
    <property type="component" value="Unassembled WGS sequence"/>
</dbReference>
<reference evidence="2 3" key="1">
    <citation type="journal article" date="2024" name="Commun. Biol.">
        <title>Comparative genomic analysis of thermophilic fungi reveals convergent evolutionary adaptations and gene losses.</title>
        <authorList>
            <person name="Steindorff A.S."/>
            <person name="Aguilar-Pontes M.V."/>
            <person name="Robinson A.J."/>
            <person name="Andreopoulos B."/>
            <person name="LaButti K."/>
            <person name="Kuo A."/>
            <person name="Mondo S."/>
            <person name="Riley R."/>
            <person name="Otillar R."/>
            <person name="Haridas S."/>
            <person name="Lipzen A."/>
            <person name="Grimwood J."/>
            <person name="Schmutz J."/>
            <person name="Clum A."/>
            <person name="Reid I.D."/>
            <person name="Moisan M.C."/>
            <person name="Butler G."/>
            <person name="Nguyen T.T.M."/>
            <person name="Dewar K."/>
            <person name="Conant G."/>
            <person name="Drula E."/>
            <person name="Henrissat B."/>
            <person name="Hansel C."/>
            <person name="Singer S."/>
            <person name="Hutchinson M.I."/>
            <person name="de Vries R.P."/>
            <person name="Natvig D.O."/>
            <person name="Powell A.J."/>
            <person name="Tsang A."/>
            <person name="Grigoriev I.V."/>
        </authorList>
    </citation>
    <scope>NUCLEOTIDE SEQUENCE [LARGE SCALE GENOMIC DNA]</scope>
    <source>
        <strain evidence="2 3">CBS 494.80</strain>
    </source>
</reference>
<evidence type="ECO:0000256" key="1">
    <source>
        <dbReference type="SAM" id="MobiDB-lite"/>
    </source>
</evidence>
<evidence type="ECO:0000313" key="3">
    <source>
        <dbReference type="Proteomes" id="UP001595075"/>
    </source>
</evidence>
<feature type="region of interest" description="Disordered" evidence="1">
    <location>
        <begin position="31"/>
        <end position="102"/>
    </location>
</feature>
<name>A0ABR4CN20_9HELO</name>
<feature type="compositionally biased region" description="Low complexity" evidence="1">
    <location>
        <begin position="470"/>
        <end position="484"/>
    </location>
</feature>
<evidence type="ECO:0000313" key="2">
    <source>
        <dbReference type="EMBL" id="KAL2070907.1"/>
    </source>
</evidence>
<feature type="compositionally biased region" description="Acidic residues" evidence="1">
    <location>
        <begin position="53"/>
        <end position="66"/>
    </location>
</feature>
<feature type="region of interest" description="Disordered" evidence="1">
    <location>
        <begin position="381"/>
        <end position="493"/>
    </location>
</feature>
<feature type="compositionally biased region" description="Acidic residues" evidence="1">
    <location>
        <begin position="35"/>
        <end position="44"/>
    </location>
</feature>
<keyword evidence="3" id="KW-1185">Reference proteome</keyword>
<sequence length="590" mass="65384">MSQINADMESLTMSKVDFGKSRMPARISDIVDLTLSDDDEDDSGSDSGLEQNDNVDESNNDSDIEMLDGPPPIFRNPSQDESARAQSDAPLPDGLPPGIEWPSILIGGPAQRKRLITRQFVKPETYALRLDAANPRVRFTVPQYKLAWVYAVNQCRDKVDLTTTFATYPGLDEAGFRTLINNQFDAVLDRVKTSYLQTRAEKLRDIQYKIEHTPVRNGKKHKGFRRKEMMLSTPGFETEMPKAEKLTSRDPIERLIKVPGDVYDNKRRGEVQKPDGSWGTAANTLPLAFNRMAKAETNDHAPSLSAVRETRHERSVPAPTLTSASNWYTPSNSSPIVSQKLHIKEEKVDGHTSFEPYTPLNFLGTSTRFSSEQAMVLDSHYLEDEPPRQVLPRPGKYIPPHLRSPGPDSSQIAQPQNTTHESAAQPLSPKQLTPQPGHLPPCSSPSSAIFTPNDRYPLNASLLPPPPPMMGSTQTTTSTNQLPLFASPGSTPSSHYPLNASLLPPPPTLSSTPTSTSTNQLPLFASRGTTSWKLDKKPPSYPIMSIPPGTPTGPRGETFVSESRTEELLPESRDEHFKYYVFKDEAESDE</sequence>
<feature type="region of interest" description="Disordered" evidence="1">
    <location>
        <begin position="301"/>
        <end position="327"/>
    </location>
</feature>
<feature type="region of interest" description="Disordered" evidence="1">
    <location>
        <begin position="507"/>
        <end position="558"/>
    </location>
</feature>
<organism evidence="2 3">
    <name type="scientific">Oculimacula yallundae</name>
    <dbReference type="NCBI Taxonomy" id="86028"/>
    <lineage>
        <taxon>Eukaryota</taxon>
        <taxon>Fungi</taxon>
        <taxon>Dikarya</taxon>
        <taxon>Ascomycota</taxon>
        <taxon>Pezizomycotina</taxon>
        <taxon>Leotiomycetes</taxon>
        <taxon>Helotiales</taxon>
        <taxon>Ploettnerulaceae</taxon>
        <taxon>Oculimacula</taxon>
    </lineage>
</organism>
<protein>
    <submittedName>
        <fullName evidence="2">Uncharacterized protein</fullName>
    </submittedName>
</protein>
<comment type="caution">
    <text evidence="2">The sequence shown here is derived from an EMBL/GenBank/DDBJ whole genome shotgun (WGS) entry which is preliminary data.</text>
</comment>
<dbReference type="EMBL" id="JAZHXI010000006">
    <property type="protein sequence ID" value="KAL2070907.1"/>
    <property type="molecule type" value="Genomic_DNA"/>
</dbReference>